<keyword evidence="3" id="KW-0645">Protease</keyword>
<evidence type="ECO:0000313" key="4">
    <source>
        <dbReference type="Proteomes" id="UP000505355"/>
    </source>
</evidence>
<feature type="transmembrane region" description="Helical" evidence="1">
    <location>
        <begin position="108"/>
        <end position="124"/>
    </location>
</feature>
<proteinExistence type="predicted"/>
<feature type="transmembrane region" description="Helical" evidence="1">
    <location>
        <begin position="76"/>
        <end position="96"/>
    </location>
</feature>
<evidence type="ECO:0000256" key="1">
    <source>
        <dbReference type="SAM" id="Phobius"/>
    </source>
</evidence>
<organism evidence="3 4">
    <name type="scientific">Mucilaginibacter mali</name>
    <dbReference type="NCBI Taxonomy" id="2740462"/>
    <lineage>
        <taxon>Bacteria</taxon>
        <taxon>Pseudomonadati</taxon>
        <taxon>Bacteroidota</taxon>
        <taxon>Sphingobacteriia</taxon>
        <taxon>Sphingobacteriales</taxon>
        <taxon>Sphingobacteriaceae</taxon>
        <taxon>Mucilaginibacter</taxon>
    </lineage>
</organism>
<dbReference type="GO" id="GO:0006508">
    <property type="term" value="P:proteolysis"/>
    <property type="evidence" value="ECO:0007669"/>
    <property type="project" value="UniProtKB-KW"/>
</dbReference>
<keyword evidence="4" id="KW-1185">Reference proteome</keyword>
<gene>
    <name evidence="3" type="ORF">HQ865_04765</name>
</gene>
<keyword evidence="3" id="KW-0482">Metalloprotease</keyword>
<dbReference type="Pfam" id="PF02517">
    <property type="entry name" value="Rce1-like"/>
    <property type="match status" value="1"/>
</dbReference>
<protein>
    <submittedName>
        <fullName evidence="3">CPBP family intramembrane metalloprotease</fullName>
    </submittedName>
</protein>
<dbReference type="Proteomes" id="UP000505355">
    <property type="component" value="Chromosome"/>
</dbReference>
<reference evidence="3 4" key="1">
    <citation type="submission" date="2020-05" db="EMBL/GenBank/DDBJ databases">
        <title>Mucilaginibacter mali sp. nov.</title>
        <authorList>
            <person name="Kim H.S."/>
            <person name="Lee K.C."/>
            <person name="Suh M.K."/>
            <person name="Kim J.-S."/>
            <person name="Han K.-I."/>
            <person name="Eom M.K."/>
            <person name="Shin Y.K."/>
            <person name="Lee J.-S."/>
        </authorList>
    </citation>
    <scope>NUCLEOTIDE SEQUENCE [LARGE SCALE GENOMIC DNA]</scope>
    <source>
        <strain evidence="3 4">G2-14</strain>
    </source>
</reference>
<dbReference type="KEGG" id="mmab:HQ865_04765"/>
<feature type="domain" description="CAAX prenyl protease 2/Lysostaphin resistance protein A-like" evidence="2">
    <location>
        <begin position="164"/>
        <end position="228"/>
    </location>
</feature>
<accession>A0A7D4TL05</accession>
<keyword evidence="3" id="KW-0378">Hydrolase</keyword>
<keyword evidence="1" id="KW-0472">Membrane</keyword>
<dbReference type="RefSeq" id="WP_173413788.1">
    <property type="nucleotide sequence ID" value="NZ_CP054139.1"/>
</dbReference>
<dbReference type="EMBL" id="CP054139">
    <property type="protein sequence ID" value="QKJ29093.1"/>
    <property type="molecule type" value="Genomic_DNA"/>
</dbReference>
<evidence type="ECO:0000259" key="2">
    <source>
        <dbReference type="Pfam" id="PF02517"/>
    </source>
</evidence>
<keyword evidence="1" id="KW-1133">Transmembrane helix</keyword>
<dbReference type="GO" id="GO:0004175">
    <property type="term" value="F:endopeptidase activity"/>
    <property type="evidence" value="ECO:0007669"/>
    <property type="project" value="UniProtKB-ARBA"/>
</dbReference>
<feature type="transmembrane region" description="Helical" evidence="1">
    <location>
        <begin position="217"/>
        <end position="237"/>
    </location>
</feature>
<sequence length="239" mass="27561">MLKEIFAIGNYPNLNSNARWDEKLLSVFKMYGIIVLAMIAFGPLWLLADKLVTDVFHHKSFASHYREVFQQMYQKLGLTTAIIFICIIGPLFEEVIFRLPLSFKRRQVFIAIAIAIFYLAGAFFKPRVLMLKIVIEIVLAILVLVTGFKFIPDTPLNISQKHRQQLVVLSVCVFGLMHISNYRPLDWPLIWLYPLFVIPQLLIGWGITYVRFKHGFVWGIALHCLVNSISTLLSLLVKH</sequence>
<feature type="transmembrane region" description="Helical" evidence="1">
    <location>
        <begin position="28"/>
        <end position="48"/>
    </location>
</feature>
<dbReference type="GO" id="GO:0080120">
    <property type="term" value="P:CAAX-box protein maturation"/>
    <property type="evidence" value="ECO:0007669"/>
    <property type="project" value="UniProtKB-ARBA"/>
</dbReference>
<feature type="transmembrane region" description="Helical" evidence="1">
    <location>
        <begin position="130"/>
        <end position="151"/>
    </location>
</feature>
<name>A0A7D4TL05_9SPHI</name>
<evidence type="ECO:0000313" key="3">
    <source>
        <dbReference type="EMBL" id="QKJ29093.1"/>
    </source>
</evidence>
<dbReference type="AlphaFoldDB" id="A0A7D4TL05"/>
<dbReference type="InterPro" id="IPR003675">
    <property type="entry name" value="Rce1/LyrA-like_dom"/>
</dbReference>
<keyword evidence="1" id="KW-0812">Transmembrane</keyword>
<feature type="transmembrane region" description="Helical" evidence="1">
    <location>
        <begin position="191"/>
        <end position="210"/>
    </location>
</feature>
<dbReference type="GO" id="GO:0008237">
    <property type="term" value="F:metallopeptidase activity"/>
    <property type="evidence" value="ECO:0007669"/>
    <property type="project" value="UniProtKB-KW"/>
</dbReference>